<dbReference type="GO" id="GO:0046872">
    <property type="term" value="F:metal ion binding"/>
    <property type="evidence" value="ECO:0007669"/>
    <property type="project" value="UniProtKB-UniRule"/>
</dbReference>
<dbReference type="PANTHER" id="PTHR43710">
    <property type="entry name" value="2-HYDROXYACYL-COA LYASE"/>
    <property type="match status" value="1"/>
</dbReference>
<dbReference type="PIRSF" id="PIRSF006439">
    <property type="entry name" value="Indolepyruvate_ferr_oxidored"/>
    <property type="match status" value="1"/>
</dbReference>
<evidence type="ECO:0000256" key="3">
    <source>
        <dbReference type="PIRNR" id="PIRNR006439"/>
    </source>
</evidence>
<protein>
    <recommendedName>
        <fullName evidence="3">Indolepyruvate oxidoreductase subunit IorA</fullName>
        <shortName evidence="3">IOR</shortName>
        <ecNumber evidence="3">1.2.7.8</ecNumber>
    </recommendedName>
    <alternativeName>
        <fullName evidence="3">Indolepyruvate ferredoxin oxidoreductase subunit alpha</fullName>
    </alternativeName>
</protein>
<dbReference type="InterPro" id="IPR011766">
    <property type="entry name" value="TPP_enzyme_TPP-bd"/>
</dbReference>
<comment type="function">
    <text evidence="3">Catalyzes the ferredoxin-dependent oxidative decarboxylation of arylpyruvates.</text>
</comment>
<feature type="domain" description="Thiamine pyrophosphate enzyme TPP-binding" evidence="5">
    <location>
        <begin position="398"/>
        <end position="516"/>
    </location>
</feature>
<evidence type="ECO:0000313" key="7">
    <source>
        <dbReference type="Proteomes" id="UP000214880"/>
    </source>
</evidence>
<dbReference type="Proteomes" id="UP000214880">
    <property type="component" value="Unassembled WGS sequence"/>
</dbReference>
<name>A0A1G9VXR9_9FIRM</name>
<dbReference type="AlphaFoldDB" id="A0A1G9VXR9"/>
<evidence type="ECO:0000259" key="4">
    <source>
        <dbReference type="Pfam" id="PF01855"/>
    </source>
</evidence>
<dbReference type="Pfam" id="PF02775">
    <property type="entry name" value="TPP_enzyme_C"/>
    <property type="match status" value="1"/>
</dbReference>
<dbReference type="RefSeq" id="WP_092074071.1">
    <property type="nucleotide sequence ID" value="NZ_FNHB01000007.1"/>
</dbReference>
<evidence type="ECO:0000256" key="2">
    <source>
        <dbReference type="ARBA" id="ARBA00023002"/>
    </source>
</evidence>
<reference evidence="6 7" key="1">
    <citation type="submission" date="2016-10" db="EMBL/GenBank/DDBJ databases">
        <authorList>
            <person name="de Groot N.N."/>
        </authorList>
    </citation>
    <scope>NUCLEOTIDE SEQUENCE [LARGE SCALE GENOMIC DNA]</scope>
    <source>
        <strain evidence="6 7">DSM 1736</strain>
    </source>
</reference>
<keyword evidence="1 3" id="KW-0479">Metal-binding</keyword>
<dbReference type="PANTHER" id="PTHR43710:SF7">
    <property type="entry name" value="INDOLEPYRUVATE OXIDOREDUCTASE SUBUNIT IORA"/>
    <property type="match status" value="1"/>
</dbReference>
<dbReference type="GO" id="GO:0043805">
    <property type="term" value="F:indolepyruvate ferredoxin oxidoreductase activity"/>
    <property type="evidence" value="ECO:0007669"/>
    <property type="project" value="UniProtKB-UniRule"/>
</dbReference>
<dbReference type="OrthoDB" id="9804603at2"/>
<keyword evidence="7" id="KW-1185">Reference proteome</keyword>
<keyword evidence="2 3" id="KW-0560">Oxidoreductase</keyword>
<keyword evidence="3" id="KW-0249">Electron transport</keyword>
<evidence type="ECO:0000313" key="6">
    <source>
        <dbReference type="EMBL" id="SDM76717.1"/>
    </source>
</evidence>
<feature type="domain" description="Pyruvate flavodoxin/ferredoxin oxidoreductase pyrimidine binding" evidence="4">
    <location>
        <begin position="14"/>
        <end position="163"/>
    </location>
</feature>
<gene>
    <name evidence="6" type="ORF">SAMN04488502_10762</name>
</gene>
<dbReference type="CDD" id="cd07034">
    <property type="entry name" value="TPP_PYR_PFOR_IOR-alpha_like"/>
    <property type="match status" value="1"/>
</dbReference>
<dbReference type="InterPro" id="IPR029061">
    <property type="entry name" value="THDP-binding"/>
</dbReference>
<dbReference type="EMBL" id="FNHB01000007">
    <property type="protein sequence ID" value="SDM76717.1"/>
    <property type="molecule type" value="Genomic_DNA"/>
</dbReference>
<keyword evidence="3" id="KW-0813">Transport</keyword>
<dbReference type="GO" id="GO:0030976">
    <property type="term" value="F:thiamine pyrophosphate binding"/>
    <property type="evidence" value="ECO:0007669"/>
    <property type="project" value="InterPro"/>
</dbReference>
<dbReference type="SUPFAM" id="SSF52518">
    <property type="entry name" value="Thiamin diphosphate-binding fold (THDP-binding)"/>
    <property type="match status" value="2"/>
</dbReference>
<dbReference type="STRING" id="146817.SAMN04488502_10762"/>
<dbReference type="EC" id="1.2.7.8" evidence="3"/>
<evidence type="ECO:0000259" key="5">
    <source>
        <dbReference type="Pfam" id="PF02775"/>
    </source>
</evidence>
<dbReference type="GO" id="GO:0051539">
    <property type="term" value="F:4 iron, 4 sulfur cluster binding"/>
    <property type="evidence" value="ECO:0007669"/>
    <property type="project" value="UniProtKB-UniRule"/>
</dbReference>
<proteinExistence type="predicted"/>
<sequence>MATTFEDALVVGILDANISMATGYPGFPITSIFEKVIERSFQASTKIVATWCINESVALGNAIGACLSGARSVVFVKNHGLNTMQDMLINLSYLGTRAGMLIISADDIGVKASHNESDSRLYGPLNMIPVIEPATVKDAYQYVSYGLEVSEDYKTPVILRICGSQLQQIGELNVRLQKSYTPMYNFKPKDGKCYYIGPDYYRQMKFSMIERIEKIKSLKNNNFNNFILGNCDIGIICSGNSYNKVLKVFPNAKIFKLGLVYPIILEDLEQFFSHVNDLKKVWIIEETENLIEYQITEFLYKKTFKNSNSHSLKEVIGKDSLSKVGEISEKELMKIIGNMNDGESSESTIGHENKQFVKLCPACPARAILLSLKLLNITAIGDAGCTALGTLNPFKSVHCCVCMGASIPIAAGINRITENKVVALIGDSAFFHSGILGLLNEIGHSTNLLTIIFNNKNAGMTGGQIVNIGTQDCVNSSDKIKTILQAAGVLKENVKVIKESLNLTKIKSQISKMYQENKGSKVLIIEGQCRYNIRDISDIAIKVGNAVKMIKGSMLDPGCFAYQKVDMNTHKLYTKYCGNCRICEILVNK</sequence>
<keyword evidence="3" id="KW-0004">4Fe-4S</keyword>
<dbReference type="InterPro" id="IPR017721">
    <property type="entry name" value="IorA"/>
</dbReference>
<comment type="cofactor">
    <cofactor evidence="3">
        <name>[4Fe-4S] cluster</name>
        <dbReference type="ChEBI" id="CHEBI:49883"/>
    </cofactor>
    <text evidence="3">Binds 2 [4Fe-4S] clusters. In this family the first cluster has a non-standard and varying [4Fe-4S] binding motif CX(2)CX(2)CX(4-5)CP.</text>
</comment>
<keyword evidence="3" id="KW-0408">Iron</keyword>
<dbReference type="InterPro" id="IPR045025">
    <property type="entry name" value="HACL1-like"/>
</dbReference>
<accession>A0A1G9VXR9</accession>
<dbReference type="Gene3D" id="3.40.50.970">
    <property type="match status" value="2"/>
</dbReference>
<keyword evidence="6" id="KW-0670">Pyruvate</keyword>
<dbReference type="InterPro" id="IPR002880">
    <property type="entry name" value="Pyrv_Fd/Flavodoxin_OxRdtase_N"/>
</dbReference>
<dbReference type="Pfam" id="PF01855">
    <property type="entry name" value="POR_N"/>
    <property type="match status" value="1"/>
</dbReference>
<organism evidence="6 7">
    <name type="scientific">Dendrosporobacter quercicolus</name>
    <dbReference type="NCBI Taxonomy" id="146817"/>
    <lineage>
        <taxon>Bacteria</taxon>
        <taxon>Bacillati</taxon>
        <taxon>Bacillota</taxon>
        <taxon>Negativicutes</taxon>
        <taxon>Selenomonadales</taxon>
        <taxon>Sporomusaceae</taxon>
        <taxon>Dendrosporobacter</taxon>
    </lineage>
</organism>
<evidence type="ECO:0000256" key="1">
    <source>
        <dbReference type="ARBA" id="ARBA00022723"/>
    </source>
</evidence>
<comment type="catalytic activity">
    <reaction evidence="3">
        <text>indole-3-pyruvate + 2 oxidized [2Fe-2S]-[ferredoxin] + CoA = (indol-3-yl)acetyl-CoA + 2 reduced [2Fe-2S]-[ferredoxin] + CO2 + H(+)</text>
        <dbReference type="Rhea" id="RHEA:12645"/>
        <dbReference type="Rhea" id="RHEA-COMP:10000"/>
        <dbReference type="Rhea" id="RHEA-COMP:10001"/>
        <dbReference type="ChEBI" id="CHEBI:15378"/>
        <dbReference type="ChEBI" id="CHEBI:16526"/>
        <dbReference type="ChEBI" id="CHEBI:17640"/>
        <dbReference type="ChEBI" id="CHEBI:33737"/>
        <dbReference type="ChEBI" id="CHEBI:33738"/>
        <dbReference type="ChEBI" id="CHEBI:57271"/>
        <dbReference type="ChEBI" id="CHEBI:57287"/>
        <dbReference type="EC" id="1.2.7.8"/>
    </reaction>
</comment>
<keyword evidence="3" id="KW-0411">Iron-sulfur</keyword>